<dbReference type="HAMAP" id="MF_00674">
    <property type="entry name" value="UPF0251"/>
    <property type="match status" value="1"/>
</dbReference>
<comment type="similarity">
    <text evidence="1 2">Belongs to the UPF0251 family.</text>
</comment>
<organism evidence="3 4">
    <name type="scientific">Desulfosporosinus youngiae DSM 17734</name>
    <dbReference type="NCBI Taxonomy" id="768710"/>
    <lineage>
        <taxon>Bacteria</taxon>
        <taxon>Bacillati</taxon>
        <taxon>Bacillota</taxon>
        <taxon>Clostridia</taxon>
        <taxon>Eubacteriales</taxon>
        <taxon>Desulfitobacteriaceae</taxon>
        <taxon>Desulfosporosinus</taxon>
    </lineage>
</organism>
<name>H5XTD6_9FIRM</name>
<dbReference type="EMBL" id="CM001441">
    <property type="protein sequence ID" value="EHQ88395.1"/>
    <property type="molecule type" value="Genomic_DNA"/>
</dbReference>
<dbReference type="GO" id="GO:0003677">
    <property type="term" value="F:DNA binding"/>
    <property type="evidence" value="ECO:0007669"/>
    <property type="project" value="UniProtKB-KW"/>
</dbReference>
<dbReference type="InterPro" id="IPR036388">
    <property type="entry name" value="WH-like_DNA-bd_sf"/>
</dbReference>
<evidence type="ECO:0000313" key="4">
    <source>
        <dbReference type="Proteomes" id="UP000005104"/>
    </source>
</evidence>
<dbReference type="SUPFAM" id="SSF88659">
    <property type="entry name" value="Sigma3 and sigma4 domains of RNA polymerase sigma factors"/>
    <property type="match status" value="1"/>
</dbReference>
<dbReference type="InterPro" id="IPR002852">
    <property type="entry name" value="UPF0251"/>
</dbReference>
<dbReference type="HOGENOM" id="CLU_094511_1_0_9"/>
<keyword evidence="4" id="KW-1185">Reference proteome</keyword>
<dbReference type="AlphaFoldDB" id="H5XTD6"/>
<protein>
    <recommendedName>
        <fullName evidence="2">UPF0251 protein DesyoDRAFT_1227</fullName>
    </recommendedName>
</protein>
<dbReference type="InterPro" id="IPR013324">
    <property type="entry name" value="RNA_pol_sigma_r3/r4-like"/>
</dbReference>
<evidence type="ECO:0000256" key="2">
    <source>
        <dbReference type="HAMAP-Rule" id="MF_00674"/>
    </source>
</evidence>
<sequence length="148" mass="16623">MRAECGRGLLLSRLLLIEVNDIMPRPRKWRKVCCLPASNRFGPLNTLLNQAHFVIMTVDEYEAIRLIDLEGFTQEECADQMHIARTTVQRIYNDARKKLAESLVKGKVLRIEGGDYKLCDGLEKTCGCGGCLKHRFGGDPVKDKTGGD</sequence>
<dbReference type="Pfam" id="PF02001">
    <property type="entry name" value="DUF134"/>
    <property type="match status" value="1"/>
</dbReference>
<evidence type="ECO:0000256" key="1">
    <source>
        <dbReference type="ARBA" id="ARBA00009350"/>
    </source>
</evidence>
<gene>
    <name evidence="3" type="ORF">DesyoDRAFT_1227</name>
</gene>
<dbReference type="PANTHER" id="PTHR37478">
    <property type="match status" value="1"/>
</dbReference>
<reference evidence="3 4" key="1">
    <citation type="submission" date="2011-11" db="EMBL/GenBank/DDBJ databases">
        <title>The Noncontiguous Finished genome of Desulfosporosinus youngiae DSM 17734.</title>
        <authorList>
            <consortium name="US DOE Joint Genome Institute (JGI-PGF)"/>
            <person name="Lucas S."/>
            <person name="Han J."/>
            <person name="Lapidus A."/>
            <person name="Cheng J.-F."/>
            <person name="Goodwin L."/>
            <person name="Pitluck S."/>
            <person name="Peters L."/>
            <person name="Ovchinnikova G."/>
            <person name="Lu M."/>
            <person name="Land M.L."/>
            <person name="Hauser L."/>
            <person name="Pester M."/>
            <person name="Spring S."/>
            <person name="Ollivier B."/>
            <person name="Rattei T."/>
            <person name="Klenk H.-P."/>
            <person name="Wagner M."/>
            <person name="Loy A."/>
            <person name="Woyke T.J."/>
        </authorList>
    </citation>
    <scope>NUCLEOTIDE SEQUENCE [LARGE SCALE GENOMIC DNA]</scope>
    <source>
        <strain evidence="3 4">DSM 17734</strain>
    </source>
</reference>
<evidence type="ECO:0000313" key="3">
    <source>
        <dbReference type="EMBL" id="EHQ88395.1"/>
    </source>
</evidence>
<proteinExistence type="inferred from homology"/>
<dbReference type="Gene3D" id="1.10.10.10">
    <property type="entry name" value="Winged helix-like DNA-binding domain superfamily/Winged helix DNA-binding domain"/>
    <property type="match status" value="1"/>
</dbReference>
<dbReference type="STRING" id="768710.DesyoDRAFT_1227"/>
<dbReference type="eggNOG" id="COG1342">
    <property type="taxonomic scope" value="Bacteria"/>
</dbReference>
<dbReference type="PANTHER" id="PTHR37478:SF2">
    <property type="entry name" value="UPF0251 PROTEIN TK0562"/>
    <property type="match status" value="1"/>
</dbReference>
<keyword evidence="3" id="KW-0238">DNA-binding</keyword>
<accession>H5XTD6</accession>
<dbReference type="Proteomes" id="UP000005104">
    <property type="component" value="Chromosome"/>
</dbReference>